<dbReference type="Proteomes" id="UP000796761">
    <property type="component" value="Unassembled WGS sequence"/>
</dbReference>
<evidence type="ECO:0000313" key="1">
    <source>
        <dbReference type="EMBL" id="TRZ17474.1"/>
    </source>
</evidence>
<dbReference type="OrthoDB" id="10444860at2759"/>
<reference evidence="1" key="1">
    <citation type="submission" date="2019-04" db="EMBL/GenBank/DDBJ databases">
        <title>Genome assembly of Zosterops borbonicus 15179.</title>
        <authorList>
            <person name="Leroy T."/>
            <person name="Anselmetti Y."/>
            <person name="Tilak M.-K."/>
            <person name="Nabholz B."/>
        </authorList>
    </citation>
    <scope>NUCLEOTIDE SEQUENCE</scope>
    <source>
        <strain evidence="1">HGM_15179</strain>
        <tissue evidence="1">Muscle</tissue>
    </source>
</reference>
<gene>
    <name evidence="1" type="ORF">HGM15179_009636</name>
</gene>
<evidence type="ECO:0000313" key="2">
    <source>
        <dbReference type="Proteomes" id="UP000796761"/>
    </source>
</evidence>
<comment type="caution">
    <text evidence="1">The sequence shown here is derived from an EMBL/GenBank/DDBJ whole genome shotgun (WGS) entry which is preliminary data.</text>
</comment>
<protein>
    <submittedName>
        <fullName evidence="1">Uncharacterized protein</fullName>
    </submittedName>
</protein>
<name>A0A8K1GEV8_9PASS</name>
<dbReference type="EMBL" id="SWJQ01000265">
    <property type="protein sequence ID" value="TRZ17474.1"/>
    <property type="molecule type" value="Genomic_DNA"/>
</dbReference>
<accession>A0A8K1GEV8</accession>
<proteinExistence type="predicted"/>
<sequence>MLRKRFGLVLVPGFTEFGAGVEDAVSNHTEMGHDISFHAKEVKDEEEALLHIQAHGQTCAQEPDMVPA</sequence>
<keyword evidence="2" id="KW-1185">Reference proteome</keyword>
<organism evidence="1 2">
    <name type="scientific">Zosterops borbonicus</name>
    <dbReference type="NCBI Taxonomy" id="364589"/>
    <lineage>
        <taxon>Eukaryota</taxon>
        <taxon>Metazoa</taxon>
        <taxon>Chordata</taxon>
        <taxon>Craniata</taxon>
        <taxon>Vertebrata</taxon>
        <taxon>Euteleostomi</taxon>
        <taxon>Archelosauria</taxon>
        <taxon>Archosauria</taxon>
        <taxon>Dinosauria</taxon>
        <taxon>Saurischia</taxon>
        <taxon>Theropoda</taxon>
        <taxon>Coelurosauria</taxon>
        <taxon>Aves</taxon>
        <taxon>Neognathae</taxon>
        <taxon>Neoaves</taxon>
        <taxon>Telluraves</taxon>
        <taxon>Australaves</taxon>
        <taxon>Passeriformes</taxon>
        <taxon>Sylvioidea</taxon>
        <taxon>Zosteropidae</taxon>
        <taxon>Zosterops</taxon>
    </lineage>
</organism>
<dbReference type="AlphaFoldDB" id="A0A8K1GEV8"/>